<evidence type="ECO:0000256" key="11">
    <source>
        <dbReference type="ARBA" id="ARBA00067136"/>
    </source>
</evidence>
<dbReference type="FunFam" id="3.20.20.70:FF:000154">
    <property type="entry name" value="Probable nitronate monooxygenase"/>
    <property type="match status" value="1"/>
</dbReference>
<protein>
    <recommendedName>
        <fullName evidence="11">Nitronate monooxygenase</fullName>
    </recommendedName>
    <alternativeName>
        <fullName evidence="9">Propionate 3-nitronate monooxygenase</fullName>
    </alternativeName>
</protein>
<reference evidence="14" key="1">
    <citation type="submission" date="2006-03" db="EMBL/GenBank/DDBJ databases">
        <title>Complete genome sequence of Gemmatimonas aurantiaca T-27 that represents a novel phylum Gemmatimonadetes.</title>
        <authorList>
            <person name="Takasaki K."/>
            <person name="Ichikawa N."/>
            <person name="Miura H."/>
            <person name="Matsushita S."/>
            <person name="Watanabe Y."/>
            <person name="Oguchi A."/>
            <person name="Ankai A."/>
            <person name="Yashiro I."/>
            <person name="Takahashi M."/>
            <person name="Terui Y."/>
            <person name="Fukui S."/>
            <person name="Yokoyama H."/>
            <person name="Tanikawa S."/>
            <person name="Hanada S."/>
            <person name="Kamagata Y."/>
            <person name="Fujita N."/>
        </authorList>
    </citation>
    <scope>NUCLEOTIDE SEQUENCE [LARGE SCALE GENOMIC DNA]</scope>
    <source>
        <strain evidence="14">T-27 / DSM 14586 / JCM 11422 / NBRC 100505</strain>
    </source>
</reference>
<dbReference type="Proteomes" id="UP000002209">
    <property type="component" value="Chromosome"/>
</dbReference>
<evidence type="ECO:0000256" key="4">
    <source>
        <dbReference type="ARBA" id="ARBA00022630"/>
    </source>
</evidence>
<dbReference type="PANTHER" id="PTHR42747">
    <property type="entry name" value="NITRONATE MONOOXYGENASE-RELATED"/>
    <property type="match status" value="1"/>
</dbReference>
<organism evidence="13 14">
    <name type="scientific">Gemmatimonas aurantiaca (strain DSM 14586 / JCM 11422 / NBRC 100505 / T-27)</name>
    <dbReference type="NCBI Taxonomy" id="379066"/>
    <lineage>
        <taxon>Bacteria</taxon>
        <taxon>Pseudomonadati</taxon>
        <taxon>Gemmatimonadota</taxon>
        <taxon>Gemmatimonadia</taxon>
        <taxon>Gemmatimonadales</taxon>
        <taxon>Gemmatimonadaceae</taxon>
        <taxon>Gemmatimonas</taxon>
    </lineage>
</organism>
<dbReference type="InterPro" id="IPR004136">
    <property type="entry name" value="NMO"/>
</dbReference>
<keyword evidence="14" id="KW-1185">Reference proteome</keyword>
<sequence>MSHAGPYTTTRRWSPFQRVSPREVPEHPSAMTSLREILDIQLPIVQAPMAGVQGSALAVAISNAGGLGSLPGALLSAEALRNELVAIRAQTAKPYNVNFFCHTRPVPDPDREARWRDALMPYFTEFGVDVADIPTGPGRLPFSHETADVLEEFRPPVISFHFGLPSDDLLQRIRGWGSKILSTATTVDEARWLAARGVDAVIAQGTEAGGHRGSFLSDDLNAQMGTMALVPQVAQAVEVPVIAAGGIADAPGIAAVLALGASGAQLGTTFLLCPEATTSAVHRAALTSDRARVTAITNVFTGRPARSIVNRLVRELGPMSAVVPEFPLASLAVTALRAKAERADTGECSPLWAGQNVTGCRELPAVFILMDLAPALLLA</sequence>
<keyword evidence="3" id="KW-0216">Detoxification</keyword>
<dbReference type="eggNOG" id="COG2070">
    <property type="taxonomic scope" value="Bacteria"/>
</dbReference>
<dbReference type="Pfam" id="PF03060">
    <property type="entry name" value="NMO"/>
    <property type="match status" value="1"/>
</dbReference>
<dbReference type="InterPro" id="IPR013785">
    <property type="entry name" value="Aldolase_TIM"/>
</dbReference>
<dbReference type="EMBL" id="AP009153">
    <property type="protein sequence ID" value="BAH40392.1"/>
    <property type="molecule type" value="Genomic_DNA"/>
</dbReference>
<evidence type="ECO:0000313" key="14">
    <source>
        <dbReference type="Proteomes" id="UP000002209"/>
    </source>
</evidence>
<accession>C1AD15</accession>
<evidence type="ECO:0000256" key="3">
    <source>
        <dbReference type="ARBA" id="ARBA00022575"/>
    </source>
</evidence>
<evidence type="ECO:0000256" key="8">
    <source>
        <dbReference type="ARBA" id="ARBA00023033"/>
    </source>
</evidence>
<dbReference type="AlphaFoldDB" id="C1AD15"/>
<dbReference type="Gene3D" id="3.20.20.70">
    <property type="entry name" value="Aldolase class I"/>
    <property type="match status" value="1"/>
</dbReference>
<gene>
    <name evidence="13" type="ordered locus">GAU_3350</name>
</gene>
<evidence type="ECO:0000256" key="10">
    <source>
        <dbReference type="ARBA" id="ARBA00049401"/>
    </source>
</evidence>
<keyword evidence="8" id="KW-0503">Monooxygenase</keyword>
<dbReference type="CDD" id="cd04730">
    <property type="entry name" value="NPD_like"/>
    <property type="match status" value="1"/>
</dbReference>
<feature type="region of interest" description="Disordered" evidence="12">
    <location>
        <begin position="1"/>
        <end position="28"/>
    </location>
</feature>
<evidence type="ECO:0000256" key="5">
    <source>
        <dbReference type="ARBA" id="ARBA00022643"/>
    </source>
</evidence>
<evidence type="ECO:0000256" key="12">
    <source>
        <dbReference type="SAM" id="MobiDB-lite"/>
    </source>
</evidence>
<comment type="similarity">
    <text evidence="2">Belongs to the nitronate monooxygenase family. NMO class I subfamily.</text>
</comment>
<name>C1AD15_GEMAT</name>
<comment type="cofactor">
    <cofactor evidence="1">
        <name>FMN</name>
        <dbReference type="ChEBI" id="CHEBI:58210"/>
    </cofactor>
</comment>
<proteinExistence type="inferred from homology"/>
<keyword evidence="4" id="KW-0285">Flavoprotein</keyword>
<evidence type="ECO:0000256" key="7">
    <source>
        <dbReference type="ARBA" id="ARBA00023002"/>
    </source>
</evidence>
<evidence type="ECO:0000256" key="2">
    <source>
        <dbReference type="ARBA" id="ARBA00009881"/>
    </source>
</evidence>
<keyword evidence="7" id="KW-0560">Oxidoreductase</keyword>
<keyword evidence="13" id="KW-0223">Dioxygenase</keyword>
<dbReference type="KEGG" id="gau:GAU_3350"/>
<dbReference type="GO" id="GO:0000166">
    <property type="term" value="F:nucleotide binding"/>
    <property type="evidence" value="ECO:0007669"/>
    <property type="project" value="UniProtKB-KW"/>
</dbReference>
<evidence type="ECO:0000256" key="6">
    <source>
        <dbReference type="ARBA" id="ARBA00022741"/>
    </source>
</evidence>
<dbReference type="HOGENOM" id="CLU_038732_5_0_0"/>
<dbReference type="GO" id="GO:0051213">
    <property type="term" value="F:dioxygenase activity"/>
    <property type="evidence" value="ECO:0007669"/>
    <property type="project" value="UniProtKB-KW"/>
</dbReference>
<keyword evidence="6" id="KW-0547">Nucleotide-binding</keyword>
<dbReference type="STRING" id="379066.GAU_3350"/>
<comment type="catalytic activity">
    <reaction evidence="10">
        <text>3 propionate 3-nitronate + 3 O2 + H2O = 3 3-oxopropanoate + 2 nitrate + nitrite + H2O2 + 3 H(+)</text>
        <dbReference type="Rhea" id="RHEA:57332"/>
        <dbReference type="ChEBI" id="CHEBI:15377"/>
        <dbReference type="ChEBI" id="CHEBI:15378"/>
        <dbReference type="ChEBI" id="CHEBI:15379"/>
        <dbReference type="ChEBI" id="CHEBI:16240"/>
        <dbReference type="ChEBI" id="CHEBI:16301"/>
        <dbReference type="ChEBI" id="CHEBI:17632"/>
        <dbReference type="ChEBI" id="CHEBI:33190"/>
        <dbReference type="ChEBI" id="CHEBI:136067"/>
    </reaction>
</comment>
<evidence type="ECO:0000313" key="13">
    <source>
        <dbReference type="EMBL" id="BAH40392.1"/>
    </source>
</evidence>
<evidence type="ECO:0000256" key="1">
    <source>
        <dbReference type="ARBA" id="ARBA00001917"/>
    </source>
</evidence>
<dbReference type="SUPFAM" id="SSF51412">
    <property type="entry name" value="Inosine monophosphate dehydrogenase (IMPDH)"/>
    <property type="match status" value="1"/>
</dbReference>
<evidence type="ECO:0000256" key="9">
    <source>
        <dbReference type="ARBA" id="ARBA00031155"/>
    </source>
</evidence>
<dbReference type="GO" id="GO:0018580">
    <property type="term" value="F:nitronate monooxygenase activity"/>
    <property type="evidence" value="ECO:0007669"/>
    <property type="project" value="InterPro"/>
</dbReference>
<keyword evidence="5" id="KW-0288">FMN</keyword>
<dbReference type="PANTHER" id="PTHR42747:SF3">
    <property type="entry name" value="NITRONATE MONOOXYGENASE-RELATED"/>
    <property type="match status" value="1"/>
</dbReference>
<dbReference type="GO" id="GO:0009636">
    <property type="term" value="P:response to toxic substance"/>
    <property type="evidence" value="ECO:0007669"/>
    <property type="project" value="UniProtKB-KW"/>
</dbReference>